<evidence type="ECO:0000313" key="3">
    <source>
        <dbReference type="EnsemblMetazoa" id="G26979.1:cds"/>
    </source>
</evidence>
<dbReference type="Gene3D" id="3.10.100.10">
    <property type="entry name" value="Mannose-Binding Protein A, subunit A"/>
    <property type="match status" value="1"/>
</dbReference>
<dbReference type="CDD" id="cd00037">
    <property type="entry name" value="CLECT"/>
    <property type="match status" value="1"/>
</dbReference>
<dbReference type="InterPro" id="IPR016187">
    <property type="entry name" value="CTDL_fold"/>
</dbReference>
<dbReference type="InterPro" id="IPR058897">
    <property type="entry name" value="PAPPA_SD_C"/>
</dbReference>
<feature type="chain" id="PRO_5036468160" description="C-type lectin domain-containing protein" evidence="1">
    <location>
        <begin position="24"/>
        <end position="315"/>
    </location>
</feature>
<protein>
    <recommendedName>
        <fullName evidence="2">C-type lectin domain-containing protein</fullName>
    </recommendedName>
</protein>
<dbReference type="PROSITE" id="PS50041">
    <property type="entry name" value="C_TYPE_LECTIN_2"/>
    <property type="match status" value="1"/>
</dbReference>
<dbReference type="InterPro" id="IPR001304">
    <property type="entry name" value="C-type_lectin-like"/>
</dbReference>
<dbReference type="Pfam" id="PF25900">
    <property type="entry name" value="PAPPA"/>
    <property type="match status" value="1"/>
</dbReference>
<dbReference type="SMART" id="SM00034">
    <property type="entry name" value="CLECT"/>
    <property type="match status" value="1"/>
</dbReference>
<feature type="domain" description="C-type lectin" evidence="2">
    <location>
        <begin position="188"/>
        <end position="305"/>
    </location>
</feature>
<dbReference type="AlphaFoldDB" id="A0A8W8L9C2"/>
<organism evidence="3 4">
    <name type="scientific">Magallana gigas</name>
    <name type="common">Pacific oyster</name>
    <name type="synonym">Crassostrea gigas</name>
    <dbReference type="NCBI Taxonomy" id="29159"/>
    <lineage>
        <taxon>Eukaryota</taxon>
        <taxon>Metazoa</taxon>
        <taxon>Spiralia</taxon>
        <taxon>Lophotrochozoa</taxon>
        <taxon>Mollusca</taxon>
        <taxon>Bivalvia</taxon>
        <taxon>Autobranchia</taxon>
        <taxon>Pteriomorphia</taxon>
        <taxon>Ostreida</taxon>
        <taxon>Ostreoidea</taxon>
        <taxon>Ostreidae</taxon>
        <taxon>Magallana</taxon>
    </lineage>
</organism>
<dbReference type="InterPro" id="IPR016186">
    <property type="entry name" value="C-type_lectin-like/link_sf"/>
</dbReference>
<sequence>MTIPRLIIYICVWTLFYFQGFNANPRKAKIHQWASVITGFSSQWTSKRYSANQILGKPNVYPKYVDSDRSWTHAGGQNHILQYLEMKFPRKIYVTSVNIYETLNAGAVVRISAKSPNDQWVEIFWTTQALHIKRARKFSPRIKRVKFPFNELRIEIDCSVSNSYVEIDAVEIVGDANRQCFGNISLHYGNSCYMIKNDKVSGDVAFARCLRFGGHLATFETLEEAMLMKDTLTTMRTGVSYFVGGRNINRRKPGGDWRWIKQGTMTNMTYFAFGSGEPNGTEQSPQDCLMFYAGDGYKFHDAKCSGMIGGYICEF</sequence>
<dbReference type="InterPro" id="IPR050111">
    <property type="entry name" value="C-type_lectin/snaclec_domain"/>
</dbReference>
<reference evidence="3" key="1">
    <citation type="submission" date="2022-08" db="UniProtKB">
        <authorList>
            <consortium name="EnsemblMetazoa"/>
        </authorList>
    </citation>
    <scope>IDENTIFICATION</scope>
    <source>
        <strain evidence="3">05x7-T-G4-1.051#20</strain>
    </source>
</reference>
<evidence type="ECO:0000313" key="4">
    <source>
        <dbReference type="Proteomes" id="UP000005408"/>
    </source>
</evidence>
<dbReference type="OrthoDB" id="6048647at2759"/>
<accession>A0A8W8L9C2</accession>
<evidence type="ECO:0000256" key="1">
    <source>
        <dbReference type="SAM" id="SignalP"/>
    </source>
</evidence>
<name>A0A8W8L9C2_MAGGI</name>
<dbReference type="PANTHER" id="PTHR22803">
    <property type="entry name" value="MANNOSE, PHOSPHOLIPASE, LECTIN RECEPTOR RELATED"/>
    <property type="match status" value="1"/>
</dbReference>
<proteinExistence type="predicted"/>
<feature type="signal peptide" evidence="1">
    <location>
        <begin position="1"/>
        <end position="23"/>
    </location>
</feature>
<evidence type="ECO:0000259" key="2">
    <source>
        <dbReference type="PROSITE" id="PS50041"/>
    </source>
</evidence>
<keyword evidence="4" id="KW-1185">Reference proteome</keyword>
<dbReference type="SUPFAM" id="SSF56436">
    <property type="entry name" value="C-type lectin-like"/>
    <property type="match status" value="1"/>
</dbReference>
<keyword evidence="1" id="KW-0732">Signal</keyword>
<dbReference type="EnsemblMetazoa" id="G26979.1">
    <property type="protein sequence ID" value="G26979.1:cds"/>
    <property type="gene ID" value="G26979"/>
</dbReference>
<dbReference type="Proteomes" id="UP000005408">
    <property type="component" value="Unassembled WGS sequence"/>
</dbReference>
<dbReference type="Pfam" id="PF00059">
    <property type="entry name" value="Lectin_C"/>
    <property type="match status" value="1"/>
</dbReference>